<dbReference type="AlphaFoldDB" id="A0A0C2D3V1"/>
<sequence>MIYNALSETLGDLIRVDDVQVENVDARLNVAIVYTLYARMDQRHLNLEVTS</sequence>
<protein>
    <submittedName>
        <fullName evidence="1">Uncharacterized protein</fullName>
    </submittedName>
</protein>
<organism evidence="1 2">
    <name type="scientific">Enhygromyxa salina</name>
    <dbReference type="NCBI Taxonomy" id="215803"/>
    <lineage>
        <taxon>Bacteria</taxon>
        <taxon>Pseudomonadati</taxon>
        <taxon>Myxococcota</taxon>
        <taxon>Polyangia</taxon>
        <taxon>Nannocystales</taxon>
        <taxon>Nannocystaceae</taxon>
        <taxon>Enhygromyxa</taxon>
    </lineage>
</organism>
<dbReference type="EMBL" id="JMCC02000018">
    <property type="protein sequence ID" value="KIG17901.1"/>
    <property type="molecule type" value="Genomic_DNA"/>
</dbReference>
<gene>
    <name evidence="1" type="ORF">DB30_02524</name>
</gene>
<evidence type="ECO:0000313" key="2">
    <source>
        <dbReference type="Proteomes" id="UP000031599"/>
    </source>
</evidence>
<accession>A0A0C2D3V1</accession>
<reference evidence="1 2" key="1">
    <citation type="submission" date="2014-12" db="EMBL/GenBank/DDBJ databases">
        <title>Genome assembly of Enhygromyxa salina DSM 15201.</title>
        <authorList>
            <person name="Sharma G."/>
            <person name="Subramanian S."/>
        </authorList>
    </citation>
    <scope>NUCLEOTIDE SEQUENCE [LARGE SCALE GENOMIC DNA]</scope>
    <source>
        <strain evidence="1 2">DSM 15201</strain>
    </source>
</reference>
<comment type="caution">
    <text evidence="1">The sequence shown here is derived from an EMBL/GenBank/DDBJ whole genome shotgun (WGS) entry which is preliminary data.</text>
</comment>
<dbReference type="Proteomes" id="UP000031599">
    <property type="component" value="Unassembled WGS sequence"/>
</dbReference>
<name>A0A0C2D3V1_9BACT</name>
<evidence type="ECO:0000313" key="1">
    <source>
        <dbReference type="EMBL" id="KIG17901.1"/>
    </source>
</evidence>
<proteinExistence type="predicted"/>